<proteinExistence type="predicted"/>
<dbReference type="EMBL" id="QKWP01000354">
    <property type="protein sequence ID" value="RIB21556.1"/>
    <property type="molecule type" value="Genomic_DNA"/>
</dbReference>
<feature type="compositionally biased region" description="Polar residues" evidence="1">
    <location>
        <begin position="350"/>
        <end position="360"/>
    </location>
</feature>
<dbReference type="OrthoDB" id="2414375at2759"/>
<evidence type="ECO:0000313" key="2">
    <source>
        <dbReference type="EMBL" id="RIB21556.1"/>
    </source>
</evidence>
<sequence length="389" mass="44108">MAQQAVAQKAQAPASQIVEPVRQPKGPPSLLQSEEGLKNYYVAEYLKELGLFNKNDLDSAYPVKPFQRPRPKRLYSSNQNARIDRIESKVDEIGQIASQFGKIMLNNQSKKPVAKSNFTHYYPQLPSTRSQYTPPTSDNEEDNNSGYDEKNNRWASTIHKKKKHILTESSQPETYDELLPKLSPAMRKMYLSQKAPEKESDEWFSSLQYQNANINDLVICESFLDPKSEFGGINDPAIKVLEWKADKPSDFAIKGNSKHITDSLGWYTDVPVTMKNKEGKTVTVIGNFVRIDNGKPEPMLFLGMSNIRKLQGVSEPNKNQFRIKLHGKTYVIPTYSKAPVAKEPPKEEQGQASTNSSSPISEDLKKVCKLHELWGYGNSYERARKSIIF</sequence>
<accession>A0A397VQX7</accession>
<gene>
    <name evidence="2" type="ORF">C2G38_2176291</name>
</gene>
<feature type="region of interest" description="Disordered" evidence="1">
    <location>
        <begin position="336"/>
        <end position="361"/>
    </location>
</feature>
<comment type="caution">
    <text evidence="2">The sequence shown here is derived from an EMBL/GenBank/DDBJ whole genome shotgun (WGS) entry which is preliminary data.</text>
</comment>
<feature type="compositionally biased region" description="Low complexity" evidence="1">
    <location>
        <begin position="1"/>
        <end position="16"/>
    </location>
</feature>
<dbReference type="STRING" id="44941.A0A397VQX7"/>
<keyword evidence="3" id="KW-1185">Reference proteome</keyword>
<dbReference type="Proteomes" id="UP000266673">
    <property type="component" value="Unassembled WGS sequence"/>
</dbReference>
<feature type="region of interest" description="Disordered" evidence="1">
    <location>
        <begin position="1"/>
        <end position="32"/>
    </location>
</feature>
<feature type="compositionally biased region" description="Polar residues" evidence="1">
    <location>
        <begin position="125"/>
        <end position="137"/>
    </location>
</feature>
<protein>
    <submittedName>
        <fullName evidence="2">Uncharacterized protein</fullName>
    </submittedName>
</protein>
<organism evidence="2 3">
    <name type="scientific">Gigaspora rosea</name>
    <dbReference type="NCBI Taxonomy" id="44941"/>
    <lineage>
        <taxon>Eukaryota</taxon>
        <taxon>Fungi</taxon>
        <taxon>Fungi incertae sedis</taxon>
        <taxon>Mucoromycota</taxon>
        <taxon>Glomeromycotina</taxon>
        <taxon>Glomeromycetes</taxon>
        <taxon>Diversisporales</taxon>
        <taxon>Gigasporaceae</taxon>
        <taxon>Gigaspora</taxon>
    </lineage>
</organism>
<name>A0A397VQX7_9GLOM</name>
<feature type="region of interest" description="Disordered" evidence="1">
    <location>
        <begin position="124"/>
        <end position="154"/>
    </location>
</feature>
<reference evidence="2 3" key="1">
    <citation type="submission" date="2018-06" db="EMBL/GenBank/DDBJ databases">
        <title>Comparative genomics reveals the genomic features of Rhizophagus irregularis, R. cerebriforme, R. diaphanum and Gigaspora rosea, and their symbiotic lifestyle signature.</title>
        <authorList>
            <person name="Morin E."/>
            <person name="San Clemente H."/>
            <person name="Chen E.C.H."/>
            <person name="De La Providencia I."/>
            <person name="Hainaut M."/>
            <person name="Kuo A."/>
            <person name="Kohler A."/>
            <person name="Murat C."/>
            <person name="Tang N."/>
            <person name="Roy S."/>
            <person name="Loubradou J."/>
            <person name="Henrissat B."/>
            <person name="Grigoriev I.V."/>
            <person name="Corradi N."/>
            <person name="Roux C."/>
            <person name="Martin F.M."/>
        </authorList>
    </citation>
    <scope>NUCLEOTIDE SEQUENCE [LARGE SCALE GENOMIC DNA]</scope>
    <source>
        <strain evidence="2 3">DAOM 194757</strain>
    </source>
</reference>
<dbReference type="AlphaFoldDB" id="A0A397VQX7"/>
<evidence type="ECO:0000256" key="1">
    <source>
        <dbReference type="SAM" id="MobiDB-lite"/>
    </source>
</evidence>
<evidence type="ECO:0000313" key="3">
    <source>
        <dbReference type="Proteomes" id="UP000266673"/>
    </source>
</evidence>